<accession>A0A927KYW7</accession>
<name>A0A927KYW7_9ACTN</name>
<organism evidence="1 2">
    <name type="scientific">Streptomyces caniscabiei</name>
    <dbReference type="NCBI Taxonomy" id="2746961"/>
    <lineage>
        <taxon>Bacteria</taxon>
        <taxon>Bacillati</taxon>
        <taxon>Actinomycetota</taxon>
        <taxon>Actinomycetes</taxon>
        <taxon>Kitasatosporales</taxon>
        <taxon>Streptomycetaceae</taxon>
        <taxon>Streptomyces</taxon>
    </lineage>
</organism>
<sequence length="291" mass="29839">MPTFAELVDDFEDGSLDTGLWSGSYGDPDEVGGRARIPCTTGYAGLKSGSVYTLTASGITIRLHPPTPNGAASAAASCLVLTSTGGTDAGFIVDSAQTAVGLYLREGYADGGAVFLTYNDTDHAWLRFREDAGTLHWDTSPDGVDWTNRRTAATPTWAADTNLAFLIEGHRDAGTNDFIEVDSVNAPLFNTITGSADLAAEGTLAVTGVLRARGGTALLGETTLAAAGTRRATGTATATANSALAAAGARTIRGTATLVANATATIADSAIDYGFTTGPPTLPWEVGTPWL</sequence>
<proteinExistence type="predicted"/>
<comment type="caution">
    <text evidence="1">The sequence shown here is derived from an EMBL/GenBank/DDBJ whole genome shotgun (WGS) entry which is preliminary data.</text>
</comment>
<protein>
    <submittedName>
        <fullName evidence="1">Uncharacterized protein</fullName>
    </submittedName>
</protein>
<evidence type="ECO:0000313" key="2">
    <source>
        <dbReference type="Proteomes" id="UP000661025"/>
    </source>
</evidence>
<dbReference type="AlphaFoldDB" id="A0A927KYW7"/>
<dbReference type="Proteomes" id="UP000661025">
    <property type="component" value="Unassembled WGS sequence"/>
</dbReference>
<reference evidence="1" key="1">
    <citation type="submission" date="2020-09" db="EMBL/GenBank/DDBJ databases">
        <title>Streptomyces canutascabiei sp. nov., which causes potato common scab and is distributed across the world.</title>
        <authorList>
            <person name="Nguyen H.P."/>
            <person name="Weisberg A.J."/>
            <person name="Chang J.H."/>
            <person name="Clarke C.R."/>
        </authorList>
    </citation>
    <scope>NUCLEOTIDE SEQUENCE</scope>
    <source>
        <strain evidence="1">ID-01-6.2a</strain>
    </source>
</reference>
<dbReference type="GeneID" id="79929219"/>
<gene>
    <name evidence="1" type="ORF">IHE70_01645</name>
</gene>
<dbReference type="RefSeq" id="WP_192359058.1">
    <property type="nucleotide sequence ID" value="NZ_CP119182.1"/>
</dbReference>
<evidence type="ECO:0000313" key="1">
    <source>
        <dbReference type="EMBL" id="MBD9721968.1"/>
    </source>
</evidence>
<dbReference type="EMBL" id="JACYXT010000001">
    <property type="protein sequence ID" value="MBD9721968.1"/>
    <property type="molecule type" value="Genomic_DNA"/>
</dbReference>